<evidence type="ECO:0000256" key="4">
    <source>
        <dbReference type="ARBA" id="ARBA00022833"/>
    </source>
</evidence>
<reference evidence="9" key="1">
    <citation type="submission" date="2016-10" db="EMBL/GenBank/DDBJ databases">
        <authorList>
            <person name="Varghese N."/>
            <person name="Submissions S."/>
        </authorList>
    </citation>
    <scope>NUCLEOTIDE SEQUENCE [LARGE SCALE GENOMIC DNA]</scope>
    <source>
        <strain evidence="9">SUR2</strain>
    </source>
</reference>
<dbReference type="GO" id="GO:0008270">
    <property type="term" value="F:zinc ion binding"/>
    <property type="evidence" value="ECO:0007669"/>
    <property type="project" value="InterPro"/>
</dbReference>
<dbReference type="Pfam" id="PF00194">
    <property type="entry name" value="Carb_anhydrase"/>
    <property type="match status" value="1"/>
</dbReference>
<gene>
    <name evidence="8" type="ORF">SAMN05216324_102219</name>
</gene>
<dbReference type="EC" id="4.2.1.1" evidence="2"/>
<accession>A0A1K2IG28</accession>
<dbReference type="InterPro" id="IPR001148">
    <property type="entry name" value="CA_dom"/>
</dbReference>
<dbReference type="Proteomes" id="UP000182034">
    <property type="component" value="Unassembled WGS sequence"/>
</dbReference>
<keyword evidence="9" id="KW-1185">Reference proteome</keyword>
<evidence type="ECO:0000256" key="5">
    <source>
        <dbReference type="ARBA" id="ARBA00023239"/>
    </source>
</evidence>
<dbReference type="SMART" id="SM01057">
    <property type="entry name" value="Carb_anhydrase"/>
    <property type="match status" value="1"/>
</dbReference>
<dbReference type="PANTHER" id="PTHR18952:SF265">
    <property type="entry name" value="CARBONIC ANHYDRASE"/>
    <property type="match status" value="1"/>
</dbReference>
<keyword evidence="4" id="KW-0862">Zinc</keyword>
<dbReference type="PANTHER" id="PTHR18952">
    <property type="entry name" value="CARBONIC ANHYDRASE"/>
    <property type="match status" value="1"/>
</dbReference>
<dbReference type="InterPro" id="IPR041891">
    <property type="entry name" value="Alpha_CA_prokaryot-like"/>
</dbReference>
<name>A0A1K2IG28_9FLAO</name>
<comment type="catalytic activity">
    <reaction evidence="6">
        <text>hydrogencarbonate + H(+) = CO2 + H2O</text>
        <dbReference type="Rhea" id="RHEA:10748"/>
        <dbReference type="ChEBI" id="CHEBI:15377"/>
        <dbReference type="ChEBI" id="CHEBI:15378"/>
        <dbReference type="ChEBI" id="CHEBI:16526"/>
        <dbReference type="ChEBI" id="CHEBI:17544"/>
        <dbReference type="EC" id="4.2.1.1"/>
    </reaction>
</comment>
<evidence type="ECO:0000259" key="7">
    <source>
        <dbReference type="PROSITE" id="PS51144"/>
    </source>
</evidence>
<evidence type="ECO:0000313" key="9">
    <source>
        <dbReference type="Proteomes" id="UP000182034"/>
    </source>
</evidence>
<dbReference type="AlphaFoldDB" id="A0A1K2IG28"/>
<dbReference type="CDD" id="cd03124">
    <property type="entry name" value="alpha_CA_prokaryotic_like"/>
    <property type="match status" value="1"/>
</dbReference>
<keyword evidence="3" id="KW-0479">Metal-binding</keyword>
<protein>
    <recommendedName>
        <fullName evidence="2">carbonic anhydrase</fullName>
        <ecNumber evidence="2">4.2.1.1</ecNumber>
    </recommendedName>
</protein>
<evidence type="ECO:0000256" key="2">
    <source>
        <dbReference type="ARBA" id="ARBA00012925"/>
    </source>
</evidence>
<proteinExistence type="inferred from homology"/>
<evidence type="ECO:0000313" key="8">
    <source>
        <dbReference type="EMBL" id="SFZ91238.1"/>
    </source>
</evidence>
<dbReference type="STRING" id="1612149.SAMN05216324_102219"/>
<evidence type="ECO:0000256" key="3">
    <source>
        <dbReference type="ARBA" id="ARBA00022723"/>
    </source>
</evidence>
<dbReference type="OrthoDB" id="5327615at2"/>
<dbReference type="RefSeq" id="WP_072407349.1">
    <property type="nucleotide sequence ID" value="NZ_FPKW01000002.1"/>
</dbReference>
<evidence type="ECO:0000256" key="1">
    <source>
        <dbReference type="ARBA" id="ARBA00010718"/>
    </source>
</evidence>
<comment type="similarity">
    <text evidence="1">Belongs to the alpha-carbonic anhydrase family.</text>
</comment>
<dbReference type="InterPro" id="IPR036398">
    <property type="entry name" value="CA_dom_sf"/>
</dbReference>
<evidence type="ECO:0000256" key="6">
    <source>
        <dbReference type="ARBA" id="ARBA00048348"/>
    </source>
</evidence>
<dbReference type="EMBL" id="FPKW01000002">
    <property type="protein sequence ID" value="SFZ91238.1"/>
    <property type="molecule type" value="Genomic_DNA"/>
</dbReference>
<organism evidence="8 9">
    <name type="scientific">Chryseobacterium limigenitum</name>
    <dbReference type="NCBI Taxonomy" id="1612149"/>
    <lineage>
        <taxon>Bacteria</taxon>
        <taxon>Pseudomonadati</taxon>
        <taxon>Bacteroidota</taxon>
        <taxon>Flavobacteriia</taxon>
        <taxon>Flavobacteriales</taxon>
        <taxon>Weeksellaceae</taxon>
        <taxon>Chryseobacterium group</taxon>
        <taxon>Chryseobacterium</taxon>
    </lineage>
</organism>
<dbReference type="Gene3D" id="3.10.200.10">
    <property type="entry name" value="Alpha carbonic anhydrase"/>
    <property type="match status" value="1"/>
</dbReference>
<feature type="domain" description="Alpha-carbonic anhydrase" evidence="7">
    <location>
        <begin position="47"/>
        <end position="282"/>
    </location>
</feature>
<dbReference type="PROSITE" id="PS51144">
    <property type="entry name" value="ALPHA_CA_2"/>
    <property type="match status" value="1"/>
</dbReference>
<dbReference type="InterPro" id="IPR023561">
    <property type="entry name" value="Carbonic_anhydrase_a-class"/>
</dbReference>
<dbReference type="SUPFAM" id="SSF51069">
    <property type="entry name" value="Carbonic anhydrase"/>
    <property type="match status" value="1"/>
</dbReference>
<sequence length="284" mass="31843">MKTEEKTKSGSPFMVSKMSRVFVIIGLFQLFLFTSCSKDEDVNHELMEYPASLISTPIMTTAFSPAVADSQTPINIEPSKTIVFHSEDPILHYGAVSLSSVANNNGENLRVNINPTDSYNNYFIVRGKKYNLVNFHFHYSSEHTIDGSYSKMEIHFVNVAADNSYAVLSVLVDLGQGNNALQNLFAQSPTDSNGINSPNTTFNLLDLFPSNRRQYYTYSGSLTTPNFNANSALTDGGPVTWFVFKNKQQLSSNQFNSYTSIYTEPNFRTIRPLNGRKVYSHLEN</sequence>
<keyword evidence="5" id="KW-0456">Lyase</keyword>
<dbReference type="GO" id="GO:0004089">
    <property type="term" value="F:carbonate dehydratase activity"/>
    <property type="evidence" value="ECO:0007669"/>
    <property type="project" value="UniProtKB-EC"/>
</dbReference>